<keyword evidence="5" id="KW-1185">Reference proteome</keyword>
<name>A0A832V1D4_9ARCH</name>
<dbReference type="PANTHER" id="PTHR43204">
    <property type="entry name" value="ABC TRANSPORTER I FAMILY MEMBER 6, CHLOROPLASTIC"/>
    <property type="match status" value="1"/>
</dbReference>
<dbReference type="InterPro" id="IPR003439">
    <property type="entry name" value="ABC_transporter-like_ATP-bd"/>
</dbReference>
<sequence length="251" mass="27738">MADLEIKNLHVEIEGKEILKGVNLSVNKNEVVAIMGPNGAGKSTLGYAVMGHPKYKITKGQILFKGQDIAKLSPDKRARLGLFLSFQYPSEISGVSVFNFLRTAVNSVRGQPVPVLEFQKTLWNTMAMLKMPQEFAQRNLNEGFSGGEKKRAEILQMAILKPQVAVLDETDSGLDIDALKTVADGVQSLISPELGVLLITHYTRILNYIKPDRVHVMLNGRIVKTGGAELAKQLEEKGYEWVEKEYAASVK</sequence>
<dbReference type="CDD" id="cd03217">
    <property type="entry name" value="ABC_FeS_Assembly"/>
    <property type="match status" value="1"/>
</dbReference>
<dbReference type="Gene3D" id="3.40.50.300">
    <property type="entry name" value="P-loop containing nucleotide triphosphate hydrolases"/>
    <property type="match status" value="1"/>
</dbReference>
<dbReference type="NCBIfam" id="TIGR01978">
    <property type="entry name" value="sufC"/>
    <property type="match status" value="1"/>
</dbReference>
<evidence type="ECO:0000256" key="2">
    <source>
        <dbReference type="ARBA" id="ARBA00022840"/>
    </source>
</evidence>
<gene>
    <name evidence="4" type="primary">sufC</name>
    <name evidence="4" type="ORF">H1016_02020</name>
</gene>
<dbReference type="SUPFAM" id="SSF52540">
    <property type="entry name" value="P-loop containing nucleoside triphosphate hydrolases"/>
    <property type="match status" value="1"/>
</dbReference>
<dbReference type="PROSITE" id="PS00211">
    <property type="entry name" value="ABC_TRANSPORTER_1"/>
    <property type="match status" value="1"/>
</dbReference>
<keyword evidence="2" id="KW-0067">ATP-binding</keyword>
<protein>
    <submittedName>
        <fullName evidence="4">Fe-S cluster assembly ATPase SufC</fullName>
    </submittedName>
</protein>
<dbReference type="InterPro" id="IPR017871">
    <property type="entry name" value="ABC_transporter-like_CS"/>
</dbReference>
<evidence type="ECO:0000256" key="1">
    <source>
        <dbReference type="ARBA" id="ARBA00022741"/>
    </source>
</evidence>
<accession>A0A832V1D4</accession>
<evidence type="ECO:0000313" key="4">
    <source>
        <dbReference type="EMBL" id="HIK00296.1"/>
    </source>
</evidence>
<organism evidence="4 5">
    <name type="scientific">Candidatus Naiadarchaeum limnaeum</name>
    <dbReference type="NCBI Taxonomy" id="2756139"/>
    <lineage>
        <taxon>Archaea</taxon>
        <taxon>Candidatus Undinarchaeota</taxon>
        <taxon>Candidatus Undinarchaeia</taxon>
        <taxon>Candidatus Naiadarchaeales</taxon>
        <taxon>Candidatus Naiadarchaeaceae</taxon>
        <taxon>Candidatus Naiadarchaeum</taxon>
    </lineage>
</organism>
<dbReference type="InterPro" id="IPR010230">
    <property type="entry name" value="FeS-cluster_ATPase_SufC"/>
</dbReference>
<dbReference type="Proteomes" id="UP000646946">
    <property type="component" value="Unassembled WGS sequence"/>
</dbReference>
<dbReference type="SMART" id="SM00382">
    <property type="entry name" value="AAA"/>
    <property type="match status" value="1"/>
</dbReference>
<dbReference type="PROSITE" id="PS50893">
    <property type="entry name" value="ABC_TRANSPORTER_2"/>
    <property type="match status" value="1"/>
</dbReference>
<reference evidence="4 5" key="1">
    <citation type="journal article" name="Nat. Commun.">
        <title>Undinarchaeota illuminate DPANN phylogeny and the impact of gene transfer on archaeal evolution.</title>
        <authorList>
            <person name="Dombrowski N."/>
            <person name="Williams T.A."/>
            <person name="Sun J."/>
            <person name="Woodcroft B.J."/>
            <person name="Lee J.H."/>
            <person name="Minh B.Q."/>
            <person name="Rinke C."/>
            <person name="Spang A."/>
        </authorList>
    </citation>
    <scope>NUCLEOTIDE SEQUENCE [LARGE SCALE GENOMIC DNA]</scope>
    <source>
        <strain evidence="4">MAG_bin1129</strain>
    </source>
</reference>
<dbReference type="GO" id="GO:0016887">
    <property type="term" value="F:ATP hydrolysis activity"/>
    <property type="evidence" value="ECO:0007669"/>
    <property type="project" value="InterPro"/>
</dbReference>
<proteinExistence type="predicted"/>
<evidence type="ECO:0000313" key="5">
    <source>
        <dbReference type="Proteomes" id="UP000646946"/>
    </source>
</evidence>
<dbReference type="InterPro" id="IPR003593">
    <property type="entry name" value="AAA+_ATPase"/>
</dbReference>
<dbReference type="EMBL" id="DVAB01000020">
    <property type="protein sequence ID" value="HIK00296.1"/>
    <property type="molecule type" value="Genomic_DNA"/>
</dbReference>
<keyword evidence="1" id="KW-0547">Nucleotide-binding</keyword>
<dbReference type="Pfam" id="PF00005">
    <property type="entry name" value="ABC_tran"/>
    <property type="match status" value="1"/>
</dbReference>
<dbReference type="InterPro" id="IPR027417">
    <property type="entry name" value="P-loop_NTPase"/>
</dbReference>
<feature type="domain" description="ABC transporter" evidence="3">
    <location>
        <begin position="4"/>
        <end position="244"/>
    </location>
</feature>
<dbReference type="AlphaFoldDB" id="A0A832V1D4"/>
<dbReference type="PANTHER" id="PTHR43204:SF1">
    <property type="entry name" value="ABC TRANSPORTER I FAMILY MEMBER 6, CHLOROPLASTIC"/>
    <property type="match status" value="1"/>
</dbReference>
<dbReference type="GO" id="GO:0005524">
    <property type="term" value="F:ATP binding"/>
    <property type="evidence" value="ECO:0007669"/>
    <property type="project" value="UniProtKB-KW"/>
</dbReference>
<evidence type="ECO:0000259" key="3">
    <source>
        <dbReference type="PROSITE" id="PS50893"/>
    </source>
</evidence>
<comment type="caution">
    <text evidence="4">The sequence shown here is derived from an EMBL/GenBank/DDBJ whole genome shotgun (WGS) entry which is preliminary data.</text>
</comment>